<accession>A0A059B029</accession>
<organism evidence="1">
    <name type="scientific">Eucalyptus grandis</name>
    <name type="common">Flooded gum</name>
    <dbReference type="NCBI Taxonomy" id="71139"/>
    <lineage>
        <taxon>Eukaryota</taxon>
        <taxon>Viridiplantae</taxon>
        <taxon>Streptophyta</taxon>
        <taxon>Embryophyta</taxon>
        <taxon>Tracheophyta</taxon>
        <taxon>Spermatophyta</taxon>
        <taxon>Magnoliopsida</taxon>
        <taxon>eudicotyledons</taxon>
        <taxon>Gunneridae</taxon>
        <taxon>Pentapetalae</taxon>
        <taxon>rosids</taxon>
        <taxon>malvids</taxon>
        <taxon>Myrtales</taxon>
        <taxon>Myrtaceae</taxon>
        <taxon>Myrtoideae</taxon>
        <taxon>Eucalypteae</taxon>
        <taxon>Eucalyptus</taxon>
    </lineage>
</organism>
<dbReference type="EMBL" id="KK198760">
    <property type="protein sequence ID" value="KCW59443.1"/>
    <property type="molecule type" value="Genomic_DNA"/>
</dbReference>
<evidence type="ECO:0000313" key="1">
    <source>
        <dbReference type="EMBL" id="KCW59443.1"/>
    </source>
</evidence>
<reference evidence="1" key="1">
    <citation type="submission" date="2013-07" db="EMBL/GenBank/DDBJ databases">
        <title>The genome of Eucalyptus grandis.</title>
        <authorList>
            <person name="Schmutz J."/>
            <person name="Hayes R."/>
            <person name="Myburg A."/>
            <person name="Tuskan G."/>
            <person name="Grattapaglia D."/>
            <person name="Rokhsar D.S."/>
        </authorList>
    </citation>
    <scope>NUCLEOTIDE SEQUENCE</scope>
    <source>
        <tissue evidence="1">Leaf extractions</tissue>
    </source>
</reference>
<protein>
    <submittedName>
        <fullName evidence="1">Uncharacterized protein</fullName>
    </submittedName>
</protein>
<gene>
    <name evidence="1" type="ORF">EUGRSUZ_H02177</name>
</gene>
<dbReference type="Gramene" id="KCW59443">
    <property type="protein sequence ID" value="KCW59443"/>
    <property type="gene ID" value="EUGRSUZ_H02177"/>
</dbReference>
<sequence length="66" mass="7667">MALGREQSDGGVGRRGRTACPWYSVSCSVQVFSVLCLMRVRERERETRQIRESRDSLRRILEDPKP</sequence>
<dbReference type="AlphaFoldDB" id="A0A059B029"/>
<name>A0A059B029_EUCGR</name>
<proteinExistence type="predicted"/>
<dbReference type="InParanoid" id="A0A059B029"/>